<evidence type="ECO:0000313" key="4">
    <source>
        <dbReference type="Proteomes" id="UP000235050"/>
    </source>
</evidence>
<keyword evidence="2" id="KW-0472">Membrane</keyword>
<dbReference type="AlphaFoldDB" id="A0A2N5J9F0"/>
<gene>
    <name evidence="3" type="ORF">Uis1B_1318</name>
</gene>
<evidence type="ECO:0000256" key="1">
    <source>
        <dbReference type="SAM" id="MobiDB-lite"/>
    </source>
</evidence>
<evidence type="ECO:0000256" key="2">
    <source>
        <dbReference type="SAM" id="Phobius"/>
    </source>
</evidence>
<keyword evidence="2" id="KW-0812">Transmembrane</keyword>
<sequence>MIRYRIGVAFVCIAIAVMIVAAILCVPASPWRNAEAEPTSGTQPSPSATVHQPDFTGPDRIALNELWGSLHTSRGRDVLRDGSITSEEMDGVTKAYNACLSVYGLQSRVIDGGAGRNEVQVRGSLTETQRSKVSGECGMNTDYDALSAWYYRTQPAS</sequence>
<proteinExistence type="predicted"/>
<feature type="compositionally biased region" description="Polar residues" evidence="1">
    <location>
        <begin position="39"/>
        <end position="50"/>
    </location>
</feature>
<protein>
    <submittedName>
        <fullName evidence="3">Uncharacterized protein</fullName>
    </submittedName>
</protein>
<dbReference type="Proteomes" id="UP000235050">
    <property type="component" value="Unassembled WGS sequence"/>
</dbReference>
<evidence type="ECO:0000313" key="3">
    <source>
        <dbReference type="EMBL" id="PLS30844.1"/>
    </source>
</evidence>
<name>A0A2N5J9F0_9BIFI</name>
<dbReference type="EMBL" id="NMWU01000023">
    <property type="protein sequence ID" value="PLS30844.1"/>
    <property type="molecule type" value="Genomic_DNA"/>
</dbReference>
<organism evidence="3 4">
    <name type="scientific">Bifidobacterium margollesii</name>
    <dbReference type="NCBI Taxonomy" id="2020964"/>
    <lineage>
        <taxon>Bacteria</taxon>
        <taxon>Bacillati</taxon>
        <taxon>Actinomycetota</taxon>
        <taxon>Actinomycetes</taxon>
        <taxon>Bifidobacteriales</taxon>
        <taxon>Bifidobacteriaceae</taxon>
        <taxon>Bifidobacterium</taxon>
    </lineage>
</organism>
<reference evidence="3 4" key="1">
    <citation type="submission" date="2017-07" db="EMBL/GenBank/DDBJ databases">
        <title>Bifidobacterium novel species.</title>
        <authorList>
            <person name="Lugli G.A."/>
            <person name="Milani C."/>
            <person name="Duranti S."/>
            <person name="Mangifesta M."/>
        </authorList>
    </citation>
    <scope>NUCLEOTIDE SEQUENCE [LARGE SCALE GENOMIC DNA]</scope>
    <source>
        <strain evidence="4">Uis1B</strain>
    </source>
</reference>
<feature type="region of interest" description="Disordered" evidence="1">
    <location>
        <begin position="34"/>
        <end position="54"/>
    </location>
</feature>
<feature type="transmembrane region" description="Helical" evidence="2">
    <location>
        <begin position="6"/>
        <end position="26"/>
    </location>
</feature>
<comment type="caution">
    <text evidence="3">The sequence shown here is derived from an EMBL/GenBank/DDBJ whole genome shotgun (WGS) entry which is preliminary data.</text>
</comment>
<accession>A0A2N5J9F0</accession>
<keyword evidence="2" id="KW-1133">Transmembrane helix</keyword>
<keyword evidence="4" id="KW-1185">Reference proteome</keyword>